<accession>A0A6G0VHW4</accession>
<evidence type="ECO:0000313" key="3">
    <source>
        <dbReference type="Proteomes" id="UP000478052"/>
    </source>
</evidence>
<organism evidence="2 3">
    <name type="scientific">Aphis craccivora</name>
    <name type="common">Cowpea aphid</name>
    <dbReference type="NCBI Taxonomy" id="307492"/>
    <lineage>
        <taxon>Eukaryota</taxon>
        <taxon>Metazoa</taxon>
        <taxon>Ecdysozoa</taxon>
        <taxon>Arthropoda</taxon>
        <taxon>Hexapoda</taxon>
        <taxon>Insecta</taxon>
        <taxon>Pterygota</taxon>
        <taxon>Neoptera</taxon>
        <taxon>Paraneoptera</taxon>
        <taxon>Hemiptera</taxon>
        <taxon>Sternorrhyncha</taxon>
        <taxon>Aphidomorpha</taxon>
        <taxon>Aphidoidea</taxon>
        <taxon>Aphididae</taxon>
        <taxon>Aphidini</taxon>
        <taxon>Aphis</taxon>
        <taxon>Aphis</taxon>
    </lineage>
</organism>
<keyword evidence="3" id="KW-1185">Reference proteome</keyword>
<dbReference type="EMBL" id="VUJU01016867">
    <property type="protein sequence ID" value="KAF0687016.1"/>
    <property type="molecule type" value="Genomic_DNA"/>
</dbReference>
<evidence type="ECO:0000256" key="1">
    <source>
        <dbReference type="SAM" id="SignalP"/>
    </source>
</evidence>
<keyword evidence="2" id="KW-0449">Lipoprotein</keyword>
<evidence type="ECO:0000313" key="2">
    <source>
        <dbReference type="EMBL" id="KAF0687016.1"/>
    </source>
</evidence>
<dbReference type="Proteomes" id="UP000478052">
    <property type="component" value="Unassembled WGS sequence"/>
</dbReference>
<proteinExistence type="predicted"/>
<keyword evidence="1" id="KW-0732">Signal</keyword>
<dbReference type="AlphaFoldDB" id="A0A6G0VHW4"/>
<gene>
    <name evidence="2" type="ORF">FWK35_00036935</name>
</gene>
<feature type="non-terminal residue" evidence="2">
    <location>
        <position position="124"/>
    </location>
</feature>
<feature type="chain" id="PRO_5026124496" evidence="1">
    <location>
        <begin position="23"/>
        <end position="124"/>
    </location>
</feature>
<sequence length="124" mass="14579">MDFKKVIYQMLLLLFTIQISTTFGNHEEDLFKLTPTSDSAGFLKNIREMLKSIELIEFKDISITMYQLENEIGLIVQMGRHNKKVKRSIEFEGTVFKWMYGIADADDVRRYDSTIDKLENNEKD</sequence>
<protein>
    <submittedName>
        <fullName evidence="2">Low-density lipoprotein receptor-related protein 2 isoform X1</fullName>
    </submittedName>
</protein>
<reference evidence="2 3" key="1">
    <citation type="submission" date="2019-08" db="EMBL/GenBank/DDBJ databases">
        <title>Whole genome of Aphis craccivora.</title>
        <authorList>
            <person name="Voronova N.V."/>
            <person name="Shulinski R.S."/>
            <person name="Bandarenka Y.V."/>
            <person name="Zhorov D.G."/>
            <person name="Warner D."/>
        </authorList>
    </citation>
    <scope>NUCLEOTIDE SEQUENCE [LARGE SCALE GENOMIC DNA]</scope>
    <source>
        <strain evidence="2">180601</strain>
        <tissue evidence="2">Whole Body</tissue>
    </source>
</reference>
<dbReference type="OrthoDB" id="6597303at2759"/>
<feature type="signal peptide" evidence="1">
    <location>
        <begin position="1"/>
        <end position="22"/>
    </location>
</feature>
<name>A0A6G0VHW4_APHCR</name>
<comment type="caution">
    <text evidence="2">The sequence shown here is derived from an EMBL/GenBank/DDBJ whole genome shotgun (WGS) entry which is preliminary data.</text>
</comment>
<keyword evidence="2" id="KW-0675">Receptor</keyword>